<evidence type="ECO:0000313" key="3">
    <source>
        <dbReference type="Proteomes" id="UP000050525"/>
    </source>
</evidence>
<sequence>MKSAVTSLERTAGSQVHPSFASLQQKLGENGNRRRPNCHHPHAQRGCGAKGSCYCIPSSLWDQASPNRAKGWGTTPDVLMSARGNNCLQESKRSFSGATG</sequence>
<dbReference type="AlphaFoldDB" id="A0A151N5T5"/>
<evidence type="ECO:0000313" key="2">
    <source>
        <dbReference type="EMBL" id="KYO32194.1"/>
    </source>
</evidence>
<feature type="region of interest" description="Disordered" evidence="1">
    <location>
        <begin position="1"/>
        <end position="48"/>
    </location>
</feature>
<accession>A0A151N5T5</accession>
<feature type="compositionally biased region" description="Basic residues" evidence="1">
    <location>
        <begin position="33"/>
        <end position="43"/>
    </location>
</feature>
<dbReference type="Proteomes" id="UP000050525">
    <property type="component" value="Unassembled WGS sequence"/>
</dbReference>
<feature type="compositionally biased region" description="Polar residues" evidence="1">
    <location>
        <begin position="1"/>
        <end position="27"/>
    </location>
</feature>
<name>A0A151N5T5_ALLMI</name>
<protein>
    <submittedName>
        <fullName evidence="2">Uncharacterized protein</fullName>
    </submittedName>
</protein>
<reference evidence="2 3" key="1">
    <citation type="journal article" date="2012" name="Genome Biol.">
        <title>Sequencing three crocodilian genomes to illuminate the evolution of archosaurs and amniotes.</title>
        <authorList>
            <person name="St John J.A."/>
            <person name="Braun E.L."/>
            <person name="Isberg S.R."/>
            <person name="Miles L.G."/>
            <person name="Chong A.Y."/>
            <person name="Gongora J."/>
            <person name="Dalzell P."/>
            <person name="Moran C."/>
            <person name="Bed'hom B."/>
            <person name="Abzhanov A."/>
            <person name="Burgess S.C."/>
            <person name="Cooksey A.M."/>
            <person name="Castoe T.A."/>
            <person name="Crawford N.G."/>
            <person name="Densmore L.D."/>
            <person name="Drew J.C."/>
            <person name="Edwards S.V."/>
            <person name="Faircloth B.C."/>
            <person name="Fujita M.K."/>
            <person name="Greenwold M.J."/>
            <person name="Hoffmann F.G."/>
            <person name="Howard J.M."/>
            <person name="Iguchi T."/>
            <person name="Janes D.E."/>
            <person name="Khan S.Y."/>
            <person name="Kohno S."/>
            <person name="de Koning A.J."/>
            <person name="Lance S.L."/>
            <person name="McCarthy F.M."/>
            <person name="McCormack J.E."/>
            <person name="Merchant M.E."/>
            <person name="Peterson D.G."/>
            <person name="Pollock D.D."/>
            <person name="Pourmand N."/>
            <person name="Raney B.J."/>
            <person name="Roessler K.A."/>
            <person name="Sanford J.R."/>
            <person name="Sawyer R.H."/>
            <person name="Schmidt C.J."/>
            <person name="Triplett E.W."/>
            <person name="Tuberville T.D."/>
            <person name="Venegas-Anaya M."/>
            <person name="Howard J.T."/>
            <person name="Jarvis E.D."/>
            <person name="Guillette L.J.Jr."/>
            <person name="Glenn T.C."/>
            <person name="Green R.E."/>
            <person name="Ray D.A."/>
        </authorList>
    </citation>
    <scope>NUCLEOTIDE SEQUENCE [LARGE SCALE GENOMIC DNA]</scope>
    <source>
        <strain evidence="2">KSC_2009_1</strain>
    </source>
</reference>
<proteinExistence type="predicted"/>
<gene>
    <name evidence="2" type="ORF">Y1Q_0007179</name>
</gene>
<keyword evidence="3" id="KW-1185">Reference proteome</keyword>
<evidence type="ECO:0000256" key="1">
    <source>
        <dbReference type="SAM" id="MobiDB-lite"/>
    </source>
</evidence>
<organism evidence="2 3">
    <name type="scientific">Alligator mississippiensis</name>
    <name type="common">American alligator</name>
    <dbReference type="NCBI Taxonomy" id="8496"/>
    <lineage>
        <taxon>Eukaryota</taxon>
        <taxon>Metazoa</taxon>
        <taxon>Chordata</taxon>
        <taxon>Craniata</taxon>
        <taxon>Vertebrata</taxon>
        <taxon>Euteleostomi</taxon>
        <taxon>Archelosauria</taxon>
        <taxon>Archosauria</taxon>
        <taxon>Crocodylia</taxon>
        <taxon>Alligatoridae</taxon>
        <taxon>Alligatorinae</taxon>
        <taxon>Alligator</taxon>
    </lineage>
</organism>
<comment type="caution">
    <text evidence="2">The sequence shown here is derived from an EMBL/GenBank/DDBJ whole genome shotgun (WGS) entry which is preliminary data.</text>
</comment>
<dbReference type="EMBL" id="AKHW03004004">
    <property type="protein sequence ID" value="KYO32194.1"/>
    <property type="molecule type" value="Genomic_DNA"/>
</dbReference>